<sequence>MNMAKRYREETGFKWPDPPAEECQLDLFGDGKSTEEVQLEKAIEVVECIGYRVVKTKEESKELAIEHGYAVSELLMVNDRVVTLKDLRNYFFMRLWTKYPGRQTDYYENWQQEMRMTRLFVEAIELRGLNKSNAIQRGIEIIDIIFNHEEEFRFKNPISIRVLGQGKSGWITGKAIEILNNRLEKRIEAELRQKAEELEYELARDLEKQSFIDNKLDKIIAKIEQ</sequence>
<comment type="caution">
    <text evidence="1">The sequence shown here is derived from an EMBL/GenBank/DDBJ whole genome shotgun (WGS) entry which is preliminary data.</text>
</comment>
<organism evidence="1">
    <name type="scientific">marine sediment metagenome</name>
    <dbReference type="NCBI Taxonomy" id="412755"/>
    <lineage>
        <taxon>unclassified sequences</taxon>
        <taxon>metagenomes</taxon>
        <taxon>ecological metagenomes</taxon>
    </lineage>
</organism>
<dbReference type="AlphaFoldDB" id="A0A0F9UZ69"/>
<gene>
    <name evidence="1" type="ORF">LCGC14_0470350</name>
</gene>
<protein>
    <submittedName>
        <fullName evidence="1">Uncharacterized protein</fullName>
    </submittedName>
</protein>
<dbReference type="EMBL" id="LAZR01000497">
    <property type="protein sequence ID" value="KKN66566.1"/>
    <property type="molecule type" value="Genomic_DNA"/>
</dbReference>
<proteinExistence type="predicted"/>
<reference evidence="1" key="1">
    <citation type="journal article" date="2015" name="Nature">
        <title>Complex archaea that bridge the gap between prokaryotes and eukaryotes.</title>
        <authorList>
            <person name="Spang A."/>
            <person name="Saw J.H."/>
            <person name="Jorgensen S.L."/>
            <person name="Zaremba-Niedzwiedzka K."/>
            <person name="Martijn J."/>
            <person name="Lind A.E."/>
            <person name="van Eijk R."/>
            <person name="Schleper C."/>
            <person name="Guy L."/>
            <person name="Ettema T.J."/>
        </authorList>
    </citation>
    <scope>NUCLEOTIDE SEQUENCE</scope>
</reference>
<name>A0A0F9UZ69_9ZZZZ</name>
<evidence type="ECO:0000313" key="1">
    <source>
        <dbReference type="EMBL" id="KKN66566.1"/>
    </source>
</evidence>
<accession>A0A0F9UZ69</accession>